<keyword evidence="8 19" id="KW-0694">RNA-binding</keyword>
<evidence type="ECO:0000256" key="8">
    <source>
        <dbReference type="ARBA" id="ARBA00022884"/>
    </source>
</evidence>
<feature type="binding site" evidence="19">
    <location>
        <position position="297"/>
    </location>
    <ligand>
        <name>ATP</name>
        <dbReference type="ChEBI" id="CHEBI:30616"/>
    </ligand>
</feature>
<dbReference type="GO" id="GO:0004810">
    <property type="term" value="F:CCA tRNA nucleotidyltransferase activity"/>
    <property type="evidence" value="ECO:0007669"/>
    <property type="project" value="InterPro"/>
</dbReference>
<evidence type="ECO:0000256" key="17">
    <source>
        <dbReference type="ARBA" id="ARBA00077849"/>
    </source>
</evidence>
<protein>
    <recommendedName>
        <fullName evidence="15 19">Probable tRNA sulfurtransferase</fullName>
        <ecNumber evidence="14 19">2.8.1.4</ecNumber>
    </recommendedName>
    <alternativeName>
        <fullName evidence="16 19">Sulfur carrier protein ThiS sulfurtransferase</fullName>
    </alternativeName>
    <alternativeName>
        <fullName evidence="17 19">Thiamine biosynthesis protein ThiI</fullName>
    </alternativeName>
    <alternativeName>
        <fullName evidence="18 19">tRNA 4-thiouridine synthase</fullName>
    </alternativeName>
</protein>
<keyword evidence="5 19" id="KW-0808">Transferase</keyword>
<evidence type="ECO:0000256" key="19">
    <source>
        <dbReference type="HAMAP-Rule" id="MF_00021"/>
    </source>
</evidence>
<evidence type="ECO:0000256" key="10">
    <source>
        <dbReference type="ARBA" id="ARBA00050570"/>
    </source>
</evidence>
<feature type="domain" description="THUMP" evidence="20">
    <location>
        <begin position="59"/>
        <end position="166"/>
    </location>
</feature>
<dbReference type="EMBL" id="RKMG01000008">
    <property type="protein sequence ID" value="RPA60808.1"/>
    <property type="molecule type" value="Genomic_DNA"/>
</dbReference>
<dbReference type="Pfam" id="PF02568">
    <property type="entry name" value="ThiI"/>
    <property type="match status" value="1"/>
</dbReference>
<dbReference type="CDD" id="cd11716">
    <property type="entry name" value="THUMP_ThiI"/>
    <property type="match status" value="1"/>
</dbReference>
<keyword evidence="7 19" id="KW-0067">ATP-binding</keyword>
<dbReference type="InterPro" id="IPR003720">
    <property type="entry name" value="tRNA_STrfase"/>
</dbReference>
<dbReference type="GO" id="GO:0052837">
    <property type="term" value="P:thiazole biosynthetic process"/>
    <property type="evidence" value="ECO:0007669"/>
    <property type="project" value="TreeGrafter"/>
</dbReference>
<feature type="binding site" evidence="19">
    <location>
        <position position="288"/>
    </location>
    <ligand>
        <name>ATP</name>
        <dbReference type="ChEBI" id="CHEBI:30616"/>
    </ligand>
</feature>
<dbReference type="OrthoDB" id="9773948at2"/>
<evidence type="ECO:0000256" key="18">
    <source>
        <dbReference type="ARBA" id="ARBA00080570"/>
    </source>
</evidence>
<dbReference type="InterPro" id="IPR050102">
    <property type="entry name" value="tRNA_sulfurtransferase_ThiI"/>
</dbReference>
<evidence type="ECO:0000256" key="1">
    <source>
        <dbReference type="ARBA" id="ARBA00004496"/>
    </source>
</evidence>
<keyword evidence="22" id="KW-1185">Reference proteome</keyword>
<organism evidence="21 22">
    <name type="scientific">Aerococcus agrisoli</name>
    <dbReference type="NCBI Taxonomy" id="2487350"/>
    <lineage>
        <taxon>Bacteria</taxon>
        <taxon>Bacillati</taxon>
        <taxon>Bacillota</taxon>
        <taxon>Bacilli</taxon>
        <taxon>Lactobacillales</taxon>
        <taxon>Aerococcaceae</taxon>
        <taxon>Aerococcus</taxon>
    </lineage>
</organism>
<comment type="caution">
    <text evidence="21">The sequence shown here is derived from an EMBL/GenBank/DDBJ whole genome shotgun (WGS) entry which is preliminary data.</text>
</comment>
<evidence type="ECO:0000256" key="9">
    <source>
        <dbReference type="ARBA" id="ARBA00022977"/>
    </source>
</evidence>
<evidence type="ECO:0000313" key="21">
    <source>
        <dbReference type="EMBL" id="RPA60808.1"/>
    </source>
</evidence>
<dbReference type="GO" id="GO:0002937">
    <property type="term" value="P:tRNA 4-thiouridine biosynthesis"/>
    <property type="evidence" value="ECO:0007669"/>
    <property type="project" value="TreeGrafter"/>
</dbReference>
<dbReference type="NCBIfam" id="TIGR00342">
    <property type="entry name" value="tRNA uracil 4-sulfurtransferase ThiI"/>
    <property type="match status" value="1"/>
</dbReference>
<comment type="function">
    <text evidence="12 19">Catalyzes the ATP-dependent transfer of a sulfur to tRNA to produce 4-thiouridine in position 8 of tRNAs, which functions as a near-UV photosensor. Also catalyzes the transfer of sulfur to the sulfur carrier protein ThiS, forming ThiS-thiocarboxylate. This is a step in the synthesis of thiazole, in the thiamine biosynthesis pathway. The sulfur is donated as persulfide by IscS.</text>
</comment>
<evidence type="ECO:0000256" key="3">
    <source>
        <dbReference type="ARBA" id="ARBA00022490"/>
    </source>
</evidence>
<reference evidence="21 22" key="1">
    <citation type="submission" date="2018-11" db="EMBL/GenBank/DDBJ databases">
        <title>Aerococcus sp. SJQ22, whole genome shotgun sequence.</title>
        <authorList>
            <person name="Sun L."/>
            <person name="Gao X."/>
            <person name="Chen W."/>
            <person name="Huang K."/>
        </authorList>
    </citation>
    <scope>NUCLEOTIDE SEQUENCE [LARGE SCALE GENOMIC DNA]</scope>
    <source>
        <strain evidence="21 22">SJQ22</strain>
    </source>
</reference>
<dbReference type="InterPro" id="IPR049961">
    <property type="entry name" value="ThiI_N"/>
</dbReference>
<comment type="similarity">
    <text evidence="13 19">Belongs to the ThiI family.</text>
</comment>
<evidence type="ECO:0000256" key="6">
    <source>
        <dbReference type="ARBA" id="ARBA00022741"/>
    </source>
</evidence>
<dbReference type="Pfam" id="PF02926">
    <property type="entry name" value="THUMP"/>
    <property type="match status" value="1"/>
</dbReference>
<dbReference type="Gene3D" id="3.40.50.620">
    <property type="entry name" value="HUPs"/>
    <property type="match status" value="1"/>
</dbReference>
<dbReference type="RefSeq" id="WP_123779635.1">
    <property type="nucleotide sequence ID" value="NZ_RKMG01000008.1"/>
</dbReference>
<evidence type="ECO:0000256" key="16">
    <source>
        <dbReference type="ARBA" id="ARBA00075337"/>
    </source>
</evidence>
<dbReference type="InterPro" id="IPR014729">
    <property type="entry name" value="Rossmann-like_a/b/a_fold"/>
</dbReference>
<dbReference type="HAMAP" id="MF_00021">
    <property type="entry name" value="ThiI"/>
    <property type="match status" value="1"/>
</dbReference>
<dbReference type="GO" id="GO:0140741">
    <property type="term" value="F:tRNA-uracil-4 sulfurtransferase activity"/>
    <property type="evidence" value="ECO:0007669"/>
    <property type="project" value="UniProtKB-EC"/>
</dbReference>
<dbReference type="PANTHER" id="PTHR43209:SF1">
    <property type="entry name" value="TRNA SULFURTRANSFERASE"/>
    <property type="match status" value="1"/>
</dbReference>
<comment type="subcellular location">
    <subcellularLocation>
        <location evidence="1 19">Cytoplasm</location>
    </subcellularLocation>
</comment>
<evidence type="ECO:0000256" key="12">
    <source>
        <dbReference type="ARBA" id="ARBA00058382"/>
    </source>
</evidence>
<dbReference type="GO" id="GO:0005524">
    <property type="term" value="F:ATP binding"/>
    <property type="evidence" value="ECO:0007669"/>
    <property type="project" value="UniProtKB-UniRule"/>
</dbReference>
<comment type="catalytic activity">
    <reaction evidence="11 19">
        <text>[ThiS sulfur-carrier protein]-C-terminal Gly-Gly-AMP + S-sulfanyl-L-cysteinyl-[cysteine desulfurase] + AH2 = [ThiS sulfur-carrier protein]-C-terminal-Gly-aminoethanethioate + L-cysteinyl-[cysteine desulfurase] + A + AMP + 2 H(+)</text>
        <dbReference type="Rhea" id="RHEA:43340"/>
        <dbReference type="Rhea" id="RHEA-COMP:12157"/>
        <dbReference type="Rhea" id="RHEA-COMP:12158"/>
        <dbReference type="Rhea" id="RHEA-COMP:12910"/>
        <dbReference type="Rhea" id="RHEA-COMP:19908"/>
        <dbReference type="ChEBI" id="CHEBI:13193"/>
        <dbReference type="ChEBI" id="CHEBI:15378"/>
        <dbReference type="ChEBI" id="CHEBI:17499"/>
        <dbReference type="ChEBI" id="CHEBI:29950"/>
        <dbReference type="ChEBI" id="CHEBI:61963"/>
        <dbReference type="ChEBI" id="CHEBI:90618"/>
        <dbReference type="ChEBI" id="CHEBI:232372"/>
        <dbReference type="ChEBI" id="CHEBI:456215"/>
    </reaction>
</comment>
<gene>
    <name evidence="19 21" type="primary">thiI</name>
    <name evidence="21" type="ORF">EF384_03670</name>
</gene>
<feature type="binding site" evidence="19">
    <location>
        <begin position="184"/>
        <end position="185"/>
    </location>
    <ligand>
        <name>ATP</name>
        <dbReference type="ChEBI" id="CHEBI:30616"/>
    </ligand>
</feature>
<proteinExistence type="inferred from homology"/>
<keyword evidence="4 19" id="KW-0820">tRNA-binding</keyword>
<dbReference type="GO" id="GO:0005829">
    <property type="term" value="C:cytosol"/>
    <property type="evidence" value="ECO:0007669"/>
    <property type="project" value="TreeGrafter"/>
</dbReference>
<dbReference type="GO" id="GO:0000049">
    <property type="term" value="F:tRNA binding"/>
    <property type="evidence" value="ECO:0007669"/>
    <property type="project" value="UniProtKB-UniRule"/>
</dbReference>
<dbReference type="Proteomes" id="UP000273977">
    <property type="component" value="Unassembled WGS sequence"/>
</dbReference>
<name>A0A3N4GG29_9LACT</name>
<evidence type="ECO:0000256" key="5">
    <source>
        <dbReference type="ARBA" id="ARBA00022679"/>
    </source>
</evidence>
<sequence>MKELIMIRYGELSTKGKNKRNFVSTLARNIREALSAYPDITLDQQHDFMFLTLNGAPQDEVLEGLSKVFGIQSFSPAIELERDFDLLKEAAVKLVTAELAKRPVATFKVATSRSDHHFAMDTNDINQGLGGFLAEEFPELAVQMKKPDLTVRVKVREQNFLISSEWINGAGGLPVGTSANAVLMLSGGIDSPVAGYLAMKRGIRITAVHFASPPYTSPQALEKAKSLTEKLTKFGGLINFVEVPFTETQEAIKEHVNPAYLMTITRRMMMRISDELRKQYNGLAIVNGESIGQVASQTLESMFAINEVTSTPIIRPVVAMDKLEIIDISKKIDTFDLSIQPFEDCCTVFAPPSPKTRPKMSEIEYFESRLDIDGLVQRAVEGAMKEQIMPGSRNKTEEAFLDLL</sequence>
<dbReference type="GO" id="GO:0009229">
    <property type="term" value="P:thiamine diphosphate biosynthetic process"/>
    <property type="evidence" value="ECO:0007669"/>
    <property type="project" value="UniProtKB-UniRule"/>
</dbReference>
<dbReference type="CDD" id="cd01712">
    <property type="entry name" value="PPase_ThiI"/>
    <property type="match status" value="1"/>
</dbReference>
<feature type="binding site" evidence="19">
    <location>
        <position position="266"/>
    </location>
    <ligand>
        <name>ATP</name>
        <dbReference type="ChEBI" id="CHEBI:30616"/>
    </ligand>
</feature>
<dbReference type="Pfam" id="PF22025">
    <property type="entry name" value="ThiI_fer"/>
    <property type="match status" value="1"/>
</dbReference>
<dbReference type="FunFam" id="3.40.50.620:FF:000053">
    <property type="entry name" value="Probable tRNA sulfurtransferase"/>
    <property type="match status" value="1"/>
</dbReference>
<evidence type="ECO:0000256" key="11">
    <source>
        <dbReference type="ARBA" id="ARBA00052330"/>
    </source>
</evidence>
<dbReference type="InterPro" id="IPR020536">
    <property type="entry name" value="ThiI_AANH"/>
</dbReference>
<dbReference type="PROSITE" id="PS51165">
    <property type="entry name" value="THUMP"/>
    <property type="match status" value="1"/>
</dbReference>
<evidence type="ECO:0000259" key="20">
    <source>
        <dbReference type="PROSITE" id="PS51165"/>
    </source>
</evidence>
<dbReference type="EC" id="2.8.1.4" evidence="14 19"/>
<keyword evidence="3 19" id="KW-0963">Cytoplasm</keyword>
<evidence type="ECO:0000256" key="14">
    <source>
        <dbReference type="ARBA" id="ARBA00066827"/>
    </source>
</evidence>
<dbReference type="UniPathway" id="UPA00060"/>
<evidence type="ECO:0000256" key="2">
    <source>
        <dbReference type="ARBA" id="ARBA00004948"/>
    </source>
</evidence>
<feature type="binding site" evidence="19">
    <location>
        <begin position="209"/>
        <end position="210"/>
    </location>
    <ligand>
        <name>ATP</name>
        <dbReference type="ChEBI" id="CHEBI:30616"/>
    </ligand>
</feature>
<dbReference type="SMART" id="SM00981">
    <property type="entry name" value="THUMP"/>
    <property type="match status" value="1"/>
</dbReference>
<comment type="catalytic activity">
    <reaction evidence="10 19">
        <text>[ThiI sulfur-carrier protein]-S-sulfanyl-L-cysteine + a uridine in tRNA + 2 reduced [2Fe-2S]-[ferredoxin] + ATP + H(+) = [ThiI sulfur-carrier protein]-L-cysteine + a 4-thiouridine in tRNA + 2 oxidized [2Fe-2S]-[ferredoxin] + AMP + diphosphate</text>
        <dbReference type="Rhea" id="RHEA:24176"/>
        <dbReference type="Rhea" id="RHEA-COMP:10000"/>
        <dbReference type="Rhea" id="RHEA-COMP:10001"/>
        <dbReference type="Rhea" id="RHEA-COMP:13337"/>
        <dbReference type="Rhea" id="RHEA-COMP:13338"/>
        <dbReference type="Rhea" id="RHEA-COMP:13339"/>
        <dbReference type="Rhea" id="RHEA-COMP:13340"/>
        <dbReference type="ChEBI" id="CHEBI:15378"/>
        <dbReference type="ChEBI" id="CHEBI:29950"/>
        <dbReference type="ChEBI" id="CHEBI:30616"/>
        <dbReference type="ChEBI" id="CHEBI:33019"/>
        <dbReference type="ChEBI" id="CHEBI:33737"/>
        <dbReference type="ChEBI" id="CHEBI:33738"/>
        <dbReference type="ChEBI" id="CHEBI:61963"/>
        <dbReference type="ChEBI" id="CHEBI:65315"/>
        <dbReference type="ChEBI" id="CHEBI:136798"/>
        <dbReference type="ChEBI" id="CHEBI:456215"/>
        <dbReference type="EC" id="2.8.1.4"/>
    </reaction>
</comment>
<dbReference type="AlphaFoldDB" id="A0A3N4GG29"/>
<keyword evidence="9 19" id="KW-0784">Thiamine biosynthesis</keyword>
<dbReference type="InterPro" id="IPR054173">
    <property type="entry name" value="ThiI_fer"/>
</dbReference>
<dbReference type="Gene3D" id="3.30.2130.30">
    <property type="match status" value="1"/>
</dbReference>
<dbReference type="SUPFAM" id="SSF143437">
    <property type="entry name" value="THUMP domain-like"/>
    <property type="match status" value="1"/>
</dbReference>
<accession>A0A3N4GG29</accession>
<dbReference type="PANTHER" id="PTHR43209">
    <property type="entry name" value="TRNA SULFURTRANSFERASE"/>
    <property type="match status" value="1"/>
</dbReference>
<evidence type="ECO:0000256" key="4">
    <source>
        <dbReference type="ARBA" id="ARBA00022555"/>
    </source>
</evidence>
<keyword evidence="6 19" id="KW-0547">Nucleotide-binding</keyword>
<evidence type="ECO:0000256" key="13">
    <source>
        <dbReference type="ARBA" id="ARBA00061472"/>
    </source>
</evidence>
<dbReference type="GO" id="GO:0009228">
    <property type="term" value="P:thiamine biosynthetic process"/>
    <property type="evidence" value="ECO:0007669"/>
    <property type="project" value="UniProtKB-KW"/>
</dbReference>
<dbReference type="SUPFAM" id="SSF52402">
    <property type="entry name" value="Adenine nucleotide alpha hydrolases-like"/>
    <property type="match status" value="1"/>
</dbReference>
<evidence type="ECO:0000256" key="15">
    <source>
        <dbReference type="ARBA" id="ARBA00071867"/>
    </source>
</evidence>
<dbReference type="InterPro" id="IPR004114">
    <property type="entry name" value="THUMP_dom"/>
</dbReference>
<evidence type="ECO:0000313" key="22">
    <source>
        <dbReference type="Proteomes" id="UP000273977"/>
    </source>
</evidence>
<evidence type="ECO:0000256" key="7">
    <source>
        <dbReference type="ARBA" id="ARBA00022840"/>
    </source>
</evidence>
<comment type="pathway">
    <text evidence="2 19">Cofactor biosynthesis; thiamine diphosphate biosynthesis.</text>
</comment>
<dbReference type="InterPro" id="IPR049962">
    <property type="entry name" value="THUMP_ThiI"/>
</dbReference>